<dbReference type="CDD" id="cd00322">
    <property type="entry name" value="FNR_like"/>
    <property type="match status" value="1"/>
</dbReference>
<comment type="caution">
    <text evidence="2">The sequence shown here is derived from an EMBL/GenBank/DDBJ whole genome shotgun (WGS) entry which is preliminary data.</text>
</comment>
<dbReference type="InterPro" id="IPR039261">
    <property type="entry name" value="FNR_nucleotide-bd"/>
</dbReference>
<accession>A0AAW1S920</accession>
<dbReference type="Proteomes" id="UP001445335">
    <property type="component" value="Unassembled WGS sequence"/>
</dbReference>
<dbReference type="EMBL" id="JALJOU010000009">
    <property type="protein sequence ID" value="KAK9842094.1"/>
    <property type="molecule type" value="Genomic_DNA"/>
</dbReference>
<evidence type="ECO:0000259" key="1">
    <source>
        <dbReference type="PROSITE" id="PS51384"/>
    </source>
</evidence>
<dbReference type="PROSITE" id="PS51384">
    <property type="entry name" value="FAD_FR"/>
    <property type="match status" value="1"/>
</dbReference>
<keyword evidence="3" id="KW-1185">Reference proteome</keyword>
<evidence type="ECO:0000313" key="2">
    <source>
        <dbReference type="EMBL" id="KAK9842094.1"/>
    </source>
</evidence>
<sequence>MVQLHLDVGALSDGYTKPGQCVQVKVGDSKPAYMAIASAPAAKGSEIELLVKNQGPTAELLCSVKEGDFVDVSPVIGSGFPVDRAPPEKYPTLVVFATGTGIAPIKALIESSALDVGRRKDVRIYYGTFNPDSTAYADLKAQWEAEGVRVINVYSGFGQGYVQDVFTKEPGVEDWAGVSAVLCGQKELAESVTAYLSEKGVNKEAILTNW</sequence>
<dbReference type="Gene3D" id="2.40.30.10">
    <property type="entry name" value="Translation factors"/>
    <property type="match status" value="1"/>
</dbReference>
<dbReference type="PANTHER" id="PTHR47215">
    <property type="match status" value="1"/>
</dbReference>
<dbReference type="Gene3D" id="3.40.50.80">
    <property type="entry name" value="Nucleotide-binding domain of ferredoxin-NADP reductase (FNR) module"/>
    <property type="match status" value="1"/>
</dbReference>
<gene>
    <name evidence="2" type="ORF">WJX81_008186</name>
</gene>
<reference evidence="2 3" key="1">
    <citation type="journal article" date="2024" name="Nat. Commun.">
        <title>Phylogenomics reveals the evolutionary origins of lichenization in chlorophyte algae.</title>
        <authorList>
            <person name="Puginier C."/>
            <person name="Libourel C."/>
            <person name="Otte J."/>
            <person name="Skaloud P."/>
            <person name="Haon M."/>
            <person name="Grisel S."/>
            <person name="Petersen M."/>
            <person name="Berrin J.G."/>
            <person name="Delaux P.M."/>
            <person name="Dal Grande F."/>
            <person name="Keller J."/>
        </authorList>
    </citation>
    <scope>NUCLEOTIDE SEQUENCE [LARGE SCALE GENOMIC DNA]</scope>
    <source>
        <strain evidence="2 3">SAG 245.80</strain>
    </source>
</reference>
<dbReference type="GO" id="GO:0016491">
    <property type="term" value="F:oxidoreductase activity"/>
    <property type="evidence" value="ECO:0007669"/>
    <property type="project" value="InterPro"/>
</dbReference>
<dbReference type="SUPFAM" id="SSF52343">
    <property type="entry name" value="Ferredoxin reductase-like, C-terminal NADP-linked domain"/>
    <property type="match status" value="1"/>
</dbReference>
<dbReference type="InterPro" id="IPR017927">
    <property type="entry name" value="FAD-bd_FR_type"/>
</dbReference>
<proteinExistence type="predicted"/>
<dbReference type="PANTHER" id="PTHR47215:SF1">
    <property type="entry name" value="F9L1.8 PROTEIN"/>
    <property type="match status" value="1"/>
</dbReference>
<feature type="domain" description="FAD-binding FR-type" evidence="1">
    <location>
        <begin position="1"/>
        <end position="82"/>
    </location>
</feature>
<dbReference type="InterPro" id="IPR017938">
    <property type="entry name" value="Riboflavin_synthase-like_b-brl"/>
</dbReference>
<dbReference type="InterPro" id="IPR001433">
    <property type="entry name" value="OxRdtase_FAD/NAD-bd"/>
</dbReference>
<evidence type="ECO:0000313" key="3">
    <source>
        <dbReference type="Proteomes" id="UP001445335"/>
    </source>
</evidence>
<dbReference type="AlphaFoldDB" id="A0AAW1S920"/>
<dbReference type="SUPFAM" id="SSF63380">
    <property type="entry name" value="Riboflavin synthase domain-like"/>
    <property type="match status" value="1"/>
</dbReference>
<organism evidence="2 3">
    <name type="scientific">Elliptochloris bilobata</name>
    <dbReference type="NCBI Taxonomy" id="381761"/>
    <lineage>
        <taxon>Eukaryota</taxon>
        <taxon>Viridiplantae</taxon>
        <taxon>Chlorophyta</taxon>
        <taxon>core chlorophytes</taxon>
        <taxon>Trebouxiophyceae</taxon>
        <taxon>Trebouxiophyceae incertae sedis</taxon>
        <taxon>Elliptochloris clade</taxon>
        <taxon>Elliptochloris</taxon>
    </lineage>
</organism>
<name>A0AAW1S920_9CHLO</name>
<dbReference type="Pfam" id="PF00175">
    <property type="entry name" value="NAD_binding_1"/>
    <property type="match status" value="1"/>
</dbReference>
<protein>
    <recommendedName>
        <fullName evidence="1">FAD-binding FR-type domain-containing protein</fullName>
    </recommendedName>
</protein>